<protein>
    <submittedName>
        <fullName evidence="9">Fungal-specific transcription factor domain-containing protein</fullName>
    </submittedName>
</protein>
<name>A0A5N7C037_PETAA</name>
<gene>
    <name evidence="9" type="ORF">BDV23DRAFT_186689</name>
</gene>
<dbReference type="GO" id="GO:0000981">
    <property type="term" value="F:DNA-binding transcription factor activity, RNA polymerase II-specific"/>
    <property type="evidence" value="ECO:0007669"/>
    <property type="project" value="InterPro"/>
</dbReference>
<dbReference type="PANTHER" id="PTHR47338:SF10">
    <property type="entry name" value="TRANSCRIPTION FACTOR DOMAIN-CONTAINING PROTEIN-RELATED"/>
    <property type="match status" value="1"/>
</dbReference>
<evidence type="ECO:0000256" key="2">
    <source>
        <dbReference type="ARBA" id="ARBA00022723"/>
    </source>
</evidence>
<reference evidence="9" key="1">
    <citation type="submission" date="2019-04" db="EMBL/GenBank/DDBJ databases">
        <title>Friends and foes A comparative genomics studyof 23 Aspergillus species from section Flavi.</title>
        <authorList>
            <consortium name="DOE Joint Genome Institute"/>
            <person name="Kjaerbolling I."/>
            <person name="Vesth T."/>
            <person name="Frisvad J.C."/>
            <person name="Nybo J.L."/>
            <person name="Theobald S."/>
            <person name="Kildgaard S."/>
            <person name="Isbrandt T."/>
            <person name="Kuo A."/>
            <person name="Sato A."/>
            <person name="Lyhne E.K."/>
            <person name="Kogle M.E."/>
            <person name="Wiebenga A."/>
            <person name="Kun R.S."/>
            <person name="Lubbers R.J."/>
            <person name="Makela M.R."/>
            <person name="Barry K."/>
            <person name="Chovatia M."/>
            <person name="Clum A."/>
            <person name="Daum C."/>
            <person name="Haridas S."/>
            <person name="He G."/>
            <person name="LaButti K."/>
            <person name="Lipzen A."/>
            <person name="Mondo S."/>
            <person name="Riley R."/>
            <person name="Salamov A."/>
            <person name="Simmons B.A."/>
            <person name="Magnuson J.K."/>
            <person name="Henrissat B."/>
            <person name="Mortensen U.H."/>
            <person name="Larsen T.O."/>
            <person name="Devries R.P."/>
            <person name="Grigoriev I.V."/>
            <person name="Machida M."/>
            <person name="Baker S.E."/>
            <person name="Andersen M.R."/>
        </authorList>
    </citation>
    <scope>NUCLEOTIDE SEQUENCE [LARGE SCALE GENOMIC DNA]</scope>
    <source>
        <strain evidence="9">IBT 14317</strain>
    </source>
</reference>
<dbReference type="OrthoDB" id="3862662at2759"/>
<evidence type="ECO:0000259" key="8">
    <source>
        <dbReference type="SMART" id="SM00906"/>
    </source>
</evidence>
<feature type="compositionally biased region" description="Basic residues" evidence="7">
    <location>
        <begin position="73"/>
        <end position="82"/>
    </location>
</feature>
<dbReference type="GO" id="GO:0005634">
    <property type="term" value="C:nucleus"/>
    <property type="evidence" value="ECO:0007669"/>
    <property type="project" value="UniProtKB-SubCell"/>
</dbReference>
<dbReference type="GO" id="GO:0003677">
    <property type="term" value="F:DNA binding"/>
    <property type="evidence" value="ECO:0007669"/>
    <property type="project" value="UniProtKB-KW"/>
</dbReference>
<evidence type="ECO:0000256" key="6">
    <source>
        <dbReference type="ARBA" id="ARBA00023242"/>
    </source>
</evidence>
<evidence type="ECO:0000256" key="7">
    <source>
        <dbReference type="SAM" id="MobiDB-lite"/>
    </source>
</evidence>
<feature type="region of interest" description="Disordered" evidence="7">
    <location>
        <begin position="545"/>
        <end position="564"/>
    </location>
</feature>
<dbReference type="CDD" id="cd00067">
    <property type="entry name" value="GAL4"/>
    <property type="match status" value="1"/>
</dbReference>
<keyword evidence="3" id="KW-0805">Transcription regulation</keyword>
<dbReference type="Proteomes" id="UP000326877">
    <property type="component" value="Unassembled WGS sequence"/>
</dbReference>
<dbReference type="SMART" id="SM00906">
    <property type="entry name" value="Fungal_trans"/>
    <property type="match status" value="1"/>
</dbReference>
<evidence type="ECO:0000256" key="1">
    <source>
        <dbReference type="ARBA" id="ARBA00004123"/>
    </source>
</evidence>
<sequence>MPDSNSSSPSSRQADISCHSCRKRKVKWWVHVEEQEKSEIADRTYPNCLVCSQTSQTCTYPAGPLKPGPKIGSFRRRKRPRHDGRFDAEDDDGSKAPSWLGTRHATDSHADAAPAPDSEVEEAEVVLEEHDSRDVSSTGEPKTPDLSFILHPAHEPSPPESNRNLVPAPEAVLSDIHAEDTRHQAYALLQMDRGEVERLIAVYFDNMVAVNLFHEPSFPTKLASIPCPTMAAGLLAAMFSFSARFSAQENEPQAETNRHAAHFLNLALRYIDDALRECGDRTPPLCLLQASILTAHCQLSQGVLGRAWRSLGTCVRLAYEMNLHLVDASFSNKGTGIFDEEASRWSPNEEKRRAWWAVWEMDVFATTIRRTPPAIDWTQMEVLLPVKDEDWFVRKPRPSCFFQRDPTRRWKALEATGNQSPKAWFIVINSLMKEAQRISSPRGIPGSRARLRSRSSKADQVDESRQRLEVIANAVRCFQLALPSHLKYKYHQFLGFEARVAGEITSKRQAHCSIYNIHVMTQLARLMIYRYDVFKGQIRVAIASSNSRQDNNDETAPEGEHPTTKEYFDAADEVLAVVHRSSDDHVRYINPFLSSAIWLASAVNLMRSQLCPPGGTLRSVLRSRYEVLHLTYKKCVVFWEMNTAVQQSLETLEEQVETWQQHEQVETRAARSLQQRGGLCEGTQSTGAGKHHDRDERRPVKKRKDTPLPASAAHEDHRTYMHPFPTPPPANCRVSTSDWQTQPQSIEDALNAPGMLDLNSPIETQQQMAHGQLPSSATLIDPMILFGSNPPLEQLFNPSGMGFSPEIDWGSGWDWERTGLNSLQDMF</sequence>
<dbReference type="Gene3D" id="4.10.240.10">
    <property type="entry name" value="Zn(2)-C6 fungal-type DNA-binding domain"/>
    <property type="match status" value="1"/>
</dbReference>
<evidence type="ECO:0000256" key="5">
    <source>
        <dbReference type="ARBA" id="ARBA00023163"/>
    </source>
</evidence>
<feature type="domain" description="Xylanolytic transcriptional activator regulatory" evidence="8">
    <location>
        <begin position="307"/>
        <end position="391"/>
    </location>
</feature>
<keyword evidence="5" id="KW-0804">Transcription</keyword>
<dbReference type="InterPro" id="IPR050815">
    <property type="entry name" value="TF_fung"/>
</dbReference>
<feature type="region of interest" description="Disordered" evidence="7">
    <location>
        <begin position="667"/>
        <end position="722"/>
    </location>
</feature>
<organism evidence="9">
    <name type="scientific">Petromyces alliaceus</name>
    <name type="common">Aspergillus alliaceus</name>
    <dbReference type="NCBI Taxonomy" id="209559"/>
    <lineage>
        <taxon>Eukaryota</taxon>
        <taxon>Fungi</taxon>
        <taxon>Dikarya</taxon>
        <taxon>Ascomycota</taxon>
        <taxon>Pezizomycotina</taxon>
        <taxon>Eurotiomycetes</taxon>
        <taxon>Eurotiomycetidae</taxon>
        <taxon>Eurotiales</taxon>
        <taxon>Aspergillaceae</taxon>
        <taxon>Aspergillus</taxon>
        <taxon>Aspergillus subgen. Circumdati</taxon>
    </lineage>
</organism>
<dbReference type="InterPro" id="IPR001138">
    <property type="entry name" value="Zn2Cys6_DnaBD"/>
</dbReference>
<dbReference type="EMBL" id="ML735299">
    <property type="protein sequence ID" value="KAE8387117.1"/>
    <property type="molecule type" value="Genomic_DNA"/>
</dbReference>
<dbReference type="CDD" id="cd12148">
    <property type="entry name" value="fungal_TF_MHR"/>
    <property type="match status" value="1"/>
</dbReference>
<dbReference type="InterPro" id="IPR036864">
    <property type="entry name" value="Zn2-C6_fun-type_DNA-bd_sf"/>
</dbReference>
<comment type="subcellular location">
    <subcellularLocation>
        <location evidence="1">Nucleus</location>
    </subcellularLocation>
</comment>
<proteinExistence type="predicted"/>
<dbReference type="GO" id="GO:0008270">
    <property type="term" value="F:zinc ion binding"/>
    <property type="evidence" value="ECO:0007669"/>
    <property type="project" value="InterPro"/>
</dbReference>
<dbReference type="GO" id="GO:0009893">
    <property type="term" value="P:positive regulation of metabolic process"/>
    <property type="evidence" value="ECO:0007669"/>
    <property type="project" value="UniProtKB-ARBA"/>
</dbReference>
<dbReference type="Pfam" id="PF04082">
    <property type="entry name" value="Fungal_trans"/>
    <property type="match status" value="1"/>
</dbReference>
<dbReference type="AlphaFoldDB" id="A0A5N7C037"/>
<evidence type="ECO:0000256" key="3">
    <source>
        <dbReference type="ARBA" id="ARBA00023015"/>
    </source>
</evidence>
<evidence type="ECO:0000256" key="4">
    <source>
        <dbReference type="ARBA" id="ARBA00023125"/>
    </source>
</evidence>
<feature type="region of interest" description="Disordered" evidence="7">
    <location>
        <begin position="438"/>
        <end position="462"/>
    </location>
</feature>
<evidence type="ECO:0000313" key="9">
    <source>
        <dbReference type="EMBL" id="KAE8387117.1"/>
    </source>
</evidence>
<dbReference type="PANTHER" id="PTHR47338">
    <property type="entry name" value="ZN(II)2CYS6 TRANSCRIPTION FACTOR (EUROFUNG)-RELATED"/>
    <property type="match status" value="1"/>
</dbReference>
<dbReference type="InterPro" id="IPR007219">
    <property type="entry name" value="XnlR_reg_dom"/>
</dbReference>
<keyword evidence="2" id="KW-0479">Metal-binding</keyword>
<keyword evidence="6" id="KW-0539">Nucleus</keyword>
<feature type="region of interest" description="Disordered" evidence="7">
    <location>
        <begin position="60"/>
        <end position="164"/>
    </location>
</feature>
<accession>A0A5N7C037</accession>
<keyword evidence="4" id="KW-0238">DNA-binding</keyword>
<dbReference type="GO" id="GO:0006351">
    <property type="term" value="P:DNA-templated transcription"/>
    <property type="evidence" value="ECO:0007669"/>
    <property type="project" value="InterPro"/>
</dbReference>